<accession>A0A1J7IUC6</accession>
<organism evidence="4 5">
    <name type="scientific">Lupinus angustifolius</name>
    <name type="common">Narrow-leaved blue lupine</name>
    <dbReference type="NCBI Taxonomy" id="3871"/>
    <lineage>
        <taxon>Eukaryota</taxon>
        <taxon>Viridiplantae</taxon>
        <taxon>Streptophyta</taxon>
        <taxon>Embryophyta</taxon>
        <taxon>Tracheophyta</taxon>
        <taxon>Spermatophyta</taxon>
        <taxon>Magnoliopsida</taxon>
        <taxon>eudicotyledons</taxon>
        <taxon>Gunneridae</taxon>
        <taxon>Pentapetalae</taxon>
        <taxon>rosids</taxon>
        <taxon>fabids</taxon>
        <taxon>Fabales</taxon>
        <taxon>Fabaceae</taxon>
        <taxon>Papilionoideae</taxon>
        <taxon>50 kb inversion clade</taxon>
        <taxon>genistoids sensu lato</taxon>
        <taxon>core genistoids</taxon>
        <taxon>Genisteae</taxon>
        <taxon>Lupinus</taxon>
    </lineage>
</organism>
<evidence type="ECO:0000256" key="2">
    <source>
        <dbReference type="PROSITE-ProRule" id="PRU00176"/>
    </source>
</evidence>
<evidence type="ECO:0000256" key="1">
    <source>
        <dbReference type="ARBA" id="ARBA00022884"/>
    </source>
</evidence>
<evidence type="ECO:0000259" key="3">
    <source>
        <dbReference type="PROSITE" id="PS50102"/>
    </source>
</evidence>
<dbReference type="InterPro" id="IPR035979">
    <property type="entry name" value="RBD_domain_sf"/>
</dbReference>
<sequence>MFGDIKTPVVASKDYCDSIMTNELPVINKSINCQPSGETSNGSILNSSADRLGLRISVFQQSRRTLLVKGSLQDRNSPLSDLPYSTGETTLQKEFSNFGKIAEVKVVKDVITKRSKGFAFIQYTSQDDAMLALETMDQKVFHGRTICVEIATLGRDDFGAHPKTSGPPKKWNLPQQEETVDCWY</sequence>
<dbReference type="SMART" id="SM00360">
    <property type="entry name" value="RRM"/>
    <property type="match status" value="1"/>
</dbReference>
<dbReference type="InterPro" id="IPR000504">
    <property type="entry name" value="RRM_dom"/>
</dbReference>
<dbReference type="STRING" id="3871.A0A1J7IUC6"/>
<dbReference type="Proteomes" id="UP000188354">
    <property type="component" value="Chromosome LG01"/>
</dbReference>
<dbReference type="GO" id="GO:0003723">
    <property type="term" value="F:RNA binding"/>
    <property type="evidence" value="ECO:0007669"/>
    <property type="project" value="UniProtKB-UniRule"/>
</dbReference>
<dbReference type="PANTHER" id="PTHR48027">
    <property type="entry name" value="HETEROGENEOUS NUCLEAR RIBONUCLEOPROTEIN 87F-RELATED"/>
    <property type="match status" value="1"/>
</dbReference>
<evidence type="ECO:0000313" key="5">
    <source>
        <dbReference type="Proteomes" id="UP000188354"/>
    </source>
</evidence>
<keyword evidence="5" id="KW-1185">Reference proteome</keyword>
<gene>
    <name evidence="4" type="ORF">TanjilG_19296</name>
</gene>
<dbReference type="Gramene" id="OIW18064">
    <property type="protein sequence ID" value="OIW18064"/>
    <property type="gene ID" value="TanjilG_19296"/>
</dbReference>
<reference evidence="4 5" key="1">
    <citation type="journal article" date="2017" name="Plant Biotechnol. J.">
        <title>A comprehensive draft genome sequence for lupin (Lupinus angustifolius), an emerging health food: insights into plant-microbe interactions and legume evolution.</title>
        <authorList>
            <person name="Hane J.K."/>
            <person name="Ming Y."/>
            <person name="Kamphuis L.G."/>
            <person name="Nelson M.N."/>
            <person name="Garg G."/>
            <person name="Atkins C.A."/>
            <person name="Bayer P.E."/>
            <person name="Bravo A."/>
            <person name="Bringans S."/>
            <person name="Cannon S."/>
            <person name="Edwards D."/>
            <person name="Foley R."/>
            <person name="Gao L.L."/>
            <person name="Harrison M.J."/>
            <person name="Huang W."/>
            <person name="Hurgobin B."/>
            <person name="Li S."/>
            <person name="Liu C.W."/>
            <person name="McGrath A."/>
            <person name="Morahan G."/>
            <person name="Murray J."/>
            <person name="Weller J."/>
            <person name="Jian J."/>
            <person name="Singh K.B."/>
        </authorList>
    </citation>
    <scope>NUCLEOTIDE SEQUENCE [LARGE SCALE GENOMIC DNA]</scope>
    <source>
        <strain evidence="5">cv. Tanjil</strain>
        <tissue evidence="4">Whole plant</tissue>
    </source>
</reference>
<dbReference type="SUPFAM" id="SSF54928">
    <property type="entry name" value="RNA-binding domain, RBD"/>
    <property type="match status" value="1"/>
</dbReference>
<dbReference type="AlphaFoldDB" id="A0A1J7IUC6"/>
<dbReference type="EMBL" id="CM007361">
    <property type="protein sequence ID" value="OIW18064.1"/>
    <property type="molecule type" value="Genomic_DNA"/>
</dbReference>
<dbReference type="Pfam" id="PF00076">
    <property type="entry name" value="RRM_1"/>
    <property type="match status" value="1"/>
</dbReference>
<protein>
    <recommendedName>
        <fullName evidence="3">RRM domain-containing protein</fullName>
    </recommendedName>
</protein>
<dbReference type="PROSITE" id="PS50102">
    <property type="entry name" value="RRM"/>
    <property type="match status" value="1"/>
</dbReference>
<feature type="domain" description="RRM" evidence="3">
    <location>
        <begin position="75"/>
        <end position="153"/>
    </location>
</feature>
<dbReference type="Gene3D" id="3.30.70.330">
    <property type="match status" value="1"/>
</dbReference>
<dbReference type="InterPro" id="IPR052462">
    <property type="entry name" value="SLIRP/GR-RBP-like"/>
</dbReference>
<proteinExistence type="predicted"/>
<name>A0A1J7IUC6_LUPAN</name>
<dbReference type="InterPro" id="IPR012677">
    <property type="entry name" value="Nucleotide-bd_a/b_plait_sf"/>
</dbReference>
<evidence type="ECO:0000313" key="4">
    <source>
        <dbReference type="EMBL" id="OIW18064.1"/>
    </source>
</evidence>
<keyword evidence="1 2" id="KW-0694">RNA-binding</keyword>